<dbReference type="InterPro" id="IPR024344">
    <property type="entry name" value="MDMPI_metal-binding"/>
</dbReference>
<keyword evidence="5" id="KW-1185">Reference proteome</keyword>
<dbReference type="EMBL" id="PYAU01000001">
    <property type="protein sequence ID" value="PSL38985.1"/>
    <property type="molecule type" value="Genomic_DNA"/>
</dbReference>
<comment type="caution">
    <text evidence="2">The sequence shown here is derived from an EMBL/GenBank/DDBJ whole genome shotgun (WGS) entry which is preliminary data.</text>
</comment>
<name>A0A2P8GYF7_9MICO</name>
<feature type="domain" description="Mycothiol-dependent maleylpyruvate isomerase metal-binding" evidence="1">
    <location>
        <begin position="16"/>
        <end position="79"/>
    </location>
</feature>
<gene>
    <name evidence="2" type="ORF">CLV49_2616</name>
    <name evidence="3" type="ORF">ELQ93_06145</name>
</gene>
<dbReference type="Gene3D" id="1.20.120.450">
    <property type="entry name" value="dinb family like domain"/>
    <property type="match status" value="1"/>
</dbReference>
<dbReference type="AlphaFoldDB" id="A0A2P8GYF7"/>
<sequence length="224" mass="23496">MARSSSADDDRGTAIARALETLADTLSTASDAQWNTESLCAGWTAKDAIAHLVWRVGSPTPQLVGDIARATVSGRHLNPMSSMDGIARNRASTVSGWDLVGELRLIAEDKRSGRGRINPGELFEVVVHGYDAAHPAGLHVPFAAATTHSVGRQASALAGLRTRVALRSRTMLAVDDGWSVGRGPVIEGTAESVILYLTGRRAPGGGRSRVLAPIRPGTPHPGVV</sequence>
<accession>A0A2P8GYF7</accession>
<dbReference type="InterPro" id="IPR034660">
    <property type="entry name" value="DinB/YfiT-like"/>
</dbReference>
<evidence type="ECO:0000259" key="1">
    <source>
        <dbReference type="Pfam" id="PF11716"/>
    </source>
</evidence>
<dbReference type="EMBL" id="RZGY01000001">
    <property type="protein sequence ID" value="RUQ86560.1"/>
    <property type="molecule type" value="Genomic_DNA"/>
</dbReference>
<dbReference type="GO" id="GO:0046872">
    <property type="term" value="F:metal ion binding"/>
    <property type="evidence" value="ECO:0007669"/>
    <property type="project" value="InterPro"/>
</dbReference>
<dbReference type="OrthoDB" id="5178565at2"/>
<evidence type="ECO:0000313" key="5">
    <source>
        <dbReference type="Proteomes" id="UP000268291"/>
    </source>
</evidence>
<evidence type="ECO:0000313" key="3">
    <source>
        <dbReference type="EMBL" id="RUQ86560.1"/>
    </source>
</evidence>
<dbReference type="InterPro" id="IPR017517">
    <property type="entry name" value="Maleyloyr_isom"/>
</dbReference>
<dbReference type="RefSeq" id="WP_106563915.1">
    <property type="nucleotide sequence ID" value="NZ_PYAU01000001.1"/>
</dbReference>
<evidence type="ECO:0000313" key="4">
    <source>
        <dbReference type="Proteomes" id="UP000241203"/>
    </source>
</evidence>
<reference evidence="3 5" key="2">
    <citation type="submission" date="2018-12" db="EMBL/GenBank/DDBJ databases">
        <authorList>
            <person name="hu s."/>
            <person name="Xu Y."/>
            <person name="Xu B."/>
            <person name="Li F."/>
        </authorList>
    </citation>
    <scope>NUCLEOTIDE SEQUENCE [LARGE SCALE GENOMIC DNA]</scope>
    <source>
        <strain evidence="3 5">KSW2-17</strain>
    </source>
</reference>
<dbReference type="Pfam" id="PF11716">
    <property type="entry name" value="MDMPI_N"/>
    <property type="match status" value="1"/>
</dbReference>
<dbReference type="Proteomes" id="UP000268291">
    <property type="component" value="Unassembled WGS sequence"/>
</dbReference>
<keyword evidence="3" id="KW-0413">Isomerase</keyword>
<dbReference type="NCBIfam" id="TIGR03083">
    <property type="entry name" value="maleylpyruvate isomerase family mycothiol-dependent enzyme"/>
    <property type="match status" value="1"/>
</dbReference>
<dbReference type="SUPFAM" id="SSF109854">
    <property type="entry name" value="DinB/YfiT-like putative metalloenzymes"/>
    <property type="match status" value="1"/>
</dbReference>
<dbReference type="Proteomes" id="UP000241203">
    <property type="component" value="Unassembled WGS sequence"/>
</dbReference>
<organism evidence="2 4">
    <name type="scientific">Labedella gwakjiensis</name>
    <dbReference type="NCBI Taxonomy" id="390269"/>
    <lineage>
        <taxon>Bacteria</taxon>
        <taxon>Bacillati</taxon>
        <taxon>Actinomycetota</taxon>
        <taxon>Actinomycetes</taxon>
        <taxon>Micrococcales</taxon>
        <taxon>Microbacteriaceae</taxon>
        <taxon>Labedella</taxon>
    </lineage>
</organism>
<dbReference type="GO" id="GO:0016853">
    <property type="term" value="F:isomerase activity"/>
    <property type="evidence" value="ECO:0007669"/>
    <property type="project" value="UniProtKB-KW"/>
</dbReference>
<evidence type="ECO:0000313" key="2">
    <source>
        <dbReference type="EMBL" id="PSL38985.1"/>
    </source>
</evidence>
<proteinExistence type="predicted"/>
<reference evidence="2 4" key="1">
    <citation type="submission" date="2018-03" db="EMBL/GenBank/DDBJ databases">
        <title>Genomic Encyclopedia of Archaeal and Bacterial Type Strains, Phase II (KMG-II): from individual species to whole genera.</title>
        <authorList>
            <person name="Goeker M."/>
        </authorList>
    </citation>
    <scope>NUCLEOTIDE SEQUENCE [LARGE SCALE GENOMIC DNA]</scope>
    <source>
        <strain evidence="2 4">DSM 21548</strain>
    </source>
</reference>
<protein>
    <submittedName>
        <fullName evidence="3">Maleylpyruvate isomerase family mycothiol-dependent enzyme</fullName>
    </submittedName>
    <submittedName>
        <fullName evidence="2">Uncharacterized protein (TIGR03083 family)</fullName>
    </submittedName>
</protein>